<evidence type="ECO:0000313" key="2">
    <source>
        <dbReference type="Proteomes" id="UP000006637"/>
    </source>
</evidence>
<keyword evidence="2" id="KW-1185">Reference proteome</keyword>
<dbReference type="STRING" id="266117.Rxyl_1909"/>
<proteinExistence type="predicted"/>
<protein>
    <submittedName>
        <fullName evidence="1">Uncharacterized protein</fullName>
    </submittedName>
</protein>
<dbReference type="EMBL" id="CP000386">
    <property type="protein sequence ID" value="ABG04856.1"/>
    <property type="molecule type" value="Genomic_DNA"/>
</dbReference>
<dbReference type="HOGENOM" id="CLU_2059689_0_0_11"/>
<dbReference type="AlphaFoldDB" id="Q1AUS2"/>
<dbReference type="KEGG" id="rxy:Rxyl_1909"/>
<evidence type="ECO:0000313" key="1">
    <source>
        <dbReference type="EMBL" id="ABG04856.1"/>
    </source>
</evidence>
<reference evidence="1 2" key="1">
    <citation type="submission" date="2006-06" db="EMBL/GenBank/DDBJ databases">
        <title>Complete sequence of Rubrobacter xylanophilus DSM 9941.</title>
        <authorList>
            <consortium name="US DOE Joint Genome Institute"/>
            <person name="Copeland A."/>
            <person name="Lucas S."/>
            <person name="Lapidus A."/>
            <person name="Barry K."/>
            <person name="Detter J.C."/>
            <person name="Glavina del Rio T."/>
            <person name="Hammon N."/>
            <person name="Israni S."/>
            <person name="Dalin E."/>
            <person name="Tice H."/>
            <person name="Pitluck S."/>
            <person name="Munk A.C."/>
            <person name="Brettin T."/>
            <person name="Bruce D."/>
            <person name="Han C."/>
            <person name="Tapia R."/>
            <person name="Gilna P."/>
            <person name="Schmutz J."/>
            <person name="Larimer F."/>
            <person name="Land M."/>
            <person name="Hauser L."/>
            <person name="Kyrpides N."/>
            <person name="Lykidis A."/>
            <person name="da Costa M.S."/>
            <person name="Rainey F.A."/>
            <person name="Empadinhas N."/>
            <person name="Jolivet E."/>
            <person name="Battista J.R."/>
            <person name="Richardson P."/>
        </authorList>
    </citation>
    <scope>NUCLEOTIDE SEQUENCE [LARGE SCALE GENOMIC DNA]</scope>
    <source>
        <strain evidence="2">DSM 9941 / NBRC 16129 / PRD-1</strain>
    </source>
</reference>
<name>Q1AUS2_RUBXD</name>
<dbReference type="Proteomes" id="UP000006637">
    <property type="component" value="Chromosome"/>
</dbReference>
<gene>
    <name evidence="1" type="ordered locus">Rxyl_1909</name>
</gene>
<sequence>MPRAASGWRGVRVGCPKRLSRLLMALSLTLSWLTLMGLPEGGAVPEGFRSSVSAWGRASVISMALTLLEKLGNLLLRCLYPNQRAPGRWGCVRSGTALDSYLEFGVQYLNNQCYNCKLM</sequence>
<accession>Q1AUS2</accession>
<organism evidence="1 2">
    <name type="scientific">Rubrobacter xylanophilus (strain DSM 9941 / JCM 11954 / NBRC 16129 / PRD-1)</name>
    <dbReference type="NCBI Taxonomy" id="266117"/>
    <lineage>
        <taxon>Bacteria</taxon>
        <taxon>Bacillati</taxon>
        <taxon>Actinomycetota</taxon>
        <taxon>Rubrobacteria</taxon>
        <taxon>Rubrobacterales</taxon>
        <taxon>Rubrobacteraceae</taxon>
        <taxon>Rubrobacter</taxon>
    </lineage>
</organism>